<evidence type="ECO:0000256" key="2">
    <source>
        <dbReference type="SAM" id="SignalP"/>
    </source>
</evidence>
<accession>A0A0F2D9C3</accession>
<evidence type="ECO:0000313" key="3">
    <source>
        <dbReference type="EMBL" id="KJQ71044.1"/>
    </source>
</evidence>
<name>A0A0F2D9C3_STROR</name>
<protein>
    <recommendedName>
        <fullName evidence="5">Lipoprotein</fullName>
    </recommendedName>
</protein>
<dbReference type="PROSITE" id="PS51257">
    <property type="entry name" value="PROKAR_LIPOPROTEIN"/>
    <property type="match status" value="1"/>
</dbReference>
<feature type="region of interest" description="Disordered" evidence="1">
    <location>
        <begin position="26"/>
        <end position="48"/>
    </location>
</feature>
<feature type="compositionally biased region" description="Basic and acidic residues" evidence="1">
    <location>
        <begin position="32"/>
        <end position="48"/>
    </location>
</feature>
<keyword evidence="2" id="KW-0732">Signal</keyword>
<reference evidence="3 4" key="1">
    <citation type="submission" date="2015-02" db="EMBL/GenBank/DDBJ databases">
        <title>Evolution of amylase-binding proteins of oral streptococcal species.</title>
        <authorList>
            <person name="Haase E.M."/>
        </authorList>
    </citation>
    <scope>NUCLEOTIDE SEQUENCE [LARGE SCALE GENOMIC DNA]</scope>
    <source>
        <strain evidence="3 4">SK141</strain>
    </source>
</reference>
<sequence length="319" mass="35808">MKKIKLLIILALSTVVLGACSAFSNQSSEASSDNKEKTEQVEKKDEAAEVKEKVTKDAEILLDSVLTSDSARFKKIYGETYEKWTETIFAVQTSEKIKEEGLSPASTYSVQWHKDFPVETPEETISGFLKMKRKLFQDIGSYTVKDVKVDESGNTATVTFNSKKLHSKGLTSSIREVLTILIGGIDNLGKYNQAGSDVDIKRYQTLVTYWIYEHLFRKDFAIYSDVDAEAALTPLTTGDFDTEIKLTKDKDGNWLISQEDYRTLSTELMDTTEGYDKIDRKNSTKSKSKSTDKSSDKSSDKSTDKSTDKSSDKKDKSNI</sequence>
<feature type="chain" id="PRO_5039540213" description="Lipoprotein" evidence="2">
    <location>
        <begin position="19"/>
        <end position="319"/>
    </location>
</feature>
<dbReference type="EMBL" id="JYGR01000005">
    <property type="protein sequence ID" value="KJQ71044.1"/>
    <property type="molecule type" value="Genomic_DNA"/>
</dbReference>
<feature type="signal peptide" evidence="2">
    <location>
        <begin position="1"/>
        <end position="18"/>
    </location>
</feature>
<dbReference type="PATRIC" id="fig|28037.214.peg.1578"/>
<dbReference type="Proteomes" id="UP000033716">
    <property type="component" value="Unassembled WGS sequence"/>
</dbReference>
<dbReference type="AlphaFoldDB" id="A0A0F2D9C3"/>
<dbReference type="RefSeq" id="WP_033629981.1">
    <property type="nucleotide sequence ID" value="NZ_JYGO01000002.1"/>
</dbReference>
<feature type="compositionally biased region" description="Basic and acidic residues" evidence="1">
    <location>
        <begin position="289"/>
        <end position="319"/>
    </location>
</feature>
<organism evidence="3 4">
    <name type="scientific">Streptococcus oralis subsp. oralis</name>
    <dbReference type="NCBI Taxonomy" id="1891914"/>
    <lineage>
        <taxon>Bacteria</taxon>
        <taxon>Bacillati</taxon>
        <taxon>Bacillota</taxon>
        <taxon>Bacilli</taxon>
        <taxon>Lactobacillales</taxon>
        <taxon>Streptococcaceae</taxon>
        <taxon>Streptococcus</taxon>
    </lineage>
</organism>
<evidence type="ECO:0008006" key="5">
    <source>
        <dbReference type="Google" id="ProtNLM"/>
    </source>
</evidence>
<proteinExistence type="predicted"/>
<feature type="region of interest" description="Disordered" evidence="1">
    <location>
        <begin position="275"/>
        <end position="319"/>
    </location>
</feature>
<evidence type="ECO:0000256" key="1">
    <source>
        <dbReference type="SAM" id="MobiDB-lite"/>
    </source>
</evidence>
<comment type="caution">
    <text evidence="3">The sequence shown here is derived from an EMBL/GenBank/DDBJ whole genome shotgun (WGS) entry which is preliminary data.</text>
</comment>
<gene>
    <name evidence="3" type="ORF">TZ92_01575</name>
</gene>
<evidence type="ECO:0000313" key="4">
    <source>
        <dbReference type="Proteomes" id="UP000033716"/>
    </source>
</evidence>